<organism evidence="8">
    <name type="scientific">Sesamum radiatum</name>
    <name type="common">Black benniseed</name>
    <dbReference type="NCBI Taxonomy" id="300843"/>
    <lineage>
        <taxon>Eukaryota</taxon>
        <taxon>Viridiplantae</taxon>
        <taxon>Streptophyta</taxon>
        <taxon>Embryophyta</taxon>
        <taxon>Tracheophyta</taxon>
        <taxon>Spermatophyta</taxon>
        <taxon>Magnoliopsida</taxon>
        <taxon>eudicotyledons</taxon>
        <taxon>Gunneridae</taxon>
        <taxon>Pentapetalae</taxon>
        <taxon>asterids</taxon>
        <taxon>lamiids</taxon>
        <taxon>Lamiales</taxon>
        <taxon>Pedaliaceae</taxon>
        <taxon>Sesamum</taxon>
    </lineage>
</organism>
<evidence type="ECO:0000256" key="5">
    <source>
        <dbReference type="ARBA" id="ARBA00023004"/>
    </source>
</evidence>
<name>A0AAW2TET4_SESRA</name>
<dbReference type="Pfam" id="PF00067">
    <property type="entry name" value="p450"/>
    <property type="match status" value="1"/>
</dbReference>
<dbReference type="PANTHER" id="PTHR24296">
    <property type="entry name" value="CYTOCHROME P450"/>
    <property type="match status" value="1"/>
</dbReference>
<keyword evidence="3 6" id="KW-0479">Metal-binding</keyword>
<evidence type="ECO:0000256" key="2">
    <source>
        <dbReference type="ARBA" id="ARBA00010617"/>
    </source>
</evidence>
<keyword evidence="7" id="KW-0472">Membrane</keyword>
<dbReference type="AlphaFoldDB" id="A0AAW2TET4"/>
<protein>
    <submittedName>
        <fullName evidence="8">Cytochrome</fullName>
    </submittedName>
</protein>
<dbReference type="PRINTS" id="PR00465">
    <property type="entry name" value="EP450IV"/>
</dbReference>
<dbReference type="InterPro" id="IPR002403">
    <property type="entry name" value="Cyt_P450_E_grp-IV"/>
</dbReference>
<keyword evidence="5 6" id="KW-0408">Iron</keyword>
<evidence type="ECO:0000256" key="3">
    <source>
        <dbReference type="ARBA" id="ARBA00022723"/>
    </source>
</evidence>
<feature type="binding site" description="axial binding residue" evidence="6">
    <location>
        <position position="571"/>
    </location>
    <ligand>
        <name>heme</name>
        <dbReference type="ChEBI" id="CHEBI:30413"/>
    </ligand>
    <ligandPart>
        <name>Fe</name>
        <dbReference type="ChEBI" id="CHEBI:18248"/>
    </ligandPart>
</feature>
<sequence>MIRRVRFERQDIRKSVPGSSMIEVDGVVYEFSVKRSPEILMEALKSILMLLSNEMKIERNISSIIRHLDVFLPRYTGLSTSHVKQMHQVVFLLMISLAKRSYLLTLLGLPIYLVVGFVVSSLVNYVRELRSDAHRPPVAGPMLNQLIHFNRLFDYQVALARRYHTFRFITESHSEVYTTDPLNVEYILKANFLNYGKGEKNCDLMKDLFGDGIFAVDGTKWRHQRKLASYEFSAKVLRDFSSSVFRSIAAKLALKVNSEALAGREVDLQDMLMKSAMDTMFKVGFGIDLDTLSGSDETSNRFIKAFDDSNVIVYWRYVDVFWKVKRFLNIGLERNLKDNIKVIDNFVYMLIHHKRERMRNEQGTTKEDILSRFLIESEKDKENMTDKYLRDIILSFLIAGKDTSANTLAWFFYMLCKHPLIQEKVATEVQLATEVKDQISVDEFVVRLTEAALDRMQYLHAALTETLRLYPPVPLDGKCSNEDDILPDGHKIKKGDGITYMPYAMGRMAYIWGDDAEVFRPERWLENGVFQAESPFKFTAFQTIGEPSENYTFLSNTVVLQFTPPGGPRICLGKEFAYSQMKIMAATLLFFFRFKLVDEATEATYRTMFTLHMDKGLHLYAYPRHN</sequence>
<keyword evidence="7" id="KW-0812">Transmembrane</keyword>
<gene>
    <name evidence="8" type="ORF">Sradi_1949700</name>
</gene>
<dbReference type="GO" id="GO:0005506">
    <property type="term" value="F:iron ion binding"/>
    <property type="evidence" value="ECO:0007669"/>
    <property type="project" value="InterPro"/>
</dbReference>
<evidence type="ECO:0000313" key="8">
    <source>
        <dbReference type="EMBL" id="KAL0403089.1"/>
    </source>
</evidence>
<keyword evidence="6" id="KW-0349">Heme</keyword>
<dbReference type="PRINTS" id="PR00385">
    <property type="entry name" value="P450"/>
</dbReference>
<dbReference type="GO" id="GO:0020037">
    <property type="term" value="F:heme binding"/>
    <property type="evidence" value="ECO:0007669"/>
    <property type="project" value="InterPro"/>
</dbReference>
<feature type="transmembrane region" description="Helical" evidence="7">
    <location>
        <begin position="102"/>
        <end position="126"/>
    </location>
</feature>
<evidence type="ECO:0000256" key="7">
    <source>
        <dbReference type="SAM" id="Phobius"/>
    </source>
</evidence>
<evidence type="ECO:0000256" key="6">
    <source>
        <dbReference type="PIRSR" id="PIRSR602403-1"/>
    </source>
</evidence>
<dbReference type="InterPro" id="IPR036396">
    <property type="entry name" value="Cyt_P450_sf"/>
</dbReference>
<dbReference type="CDD" id="cd11064">
    <property type="entry name" value="CYP86A"/>
    <property type="match status" value="1"/>
</dbReference>
<reference evidence="8" key="1">
    <citation type="submission" date="2020-06" db="EMBL/GenBank/DDBJ databases">
        <authorList>
            <person name="Li T."/>
            <person name="Hu X."/>
            <person name="Zhang T."/>
            <person name="Song X."/>
            <person name="Zhang H."/>
            <person name="Dai N."/>
            <person name="Sheng W."/>
            <person name="Hou X."/>
            <person name="Wei L."/>
        </authorList>
    </citation>
    <scope>NUCLEOTIDE SEQUENCE</scope>
    <source>
        <strain evidence="8">G02</strain>
        <tissue evidence="8">Leaf</tissue>
    </source>
</reference>
<dbReference type="GO" id="GO:0016705">
    <property type="term" value="F:oxidoreductase activity, acting on paired donors, with incorporation or reduction of molecular oxygen"/>
    <property type="evidence" value="ECO:0007669"/>
    <property type="project" value="InterPro"/>
</dbReference>
<proteinExistence type="inferred from homology"/>
<dbReference type="Gene3D" id="1.10.630.10">
    <property type="entry name" value="Cytochrome P450"/>
    <property type="match status" value="1"/>
</dbReference>
<dbReference type="EMBL" id="JACGWJ010000008">
    <property type="protein sequence ID" value="KAL0403089.1"/>
    <property type="molecule type" value="Genomic_DNA"/>
</dbReference>
<comment type="similarity">
    <text evidence="2">Belongs to the cytochrome P450 family.</text>
</comment>
<accession>A0AAW2TET4</accession>
<comment type="caution">
    <text evidence="8">The sequence shown here is derived from an EMBL/GenBank/DDBJ whole genome shotgun (WGS) entry which is preliminary data.</text>
</comment>
<reference evidence="8" key="2">
    <citation type="journal article" date="2024" name="Plant">
        <title>Genomic evolution and insights into agronomic trait innovations of Sesamum species.</title>
        <authorList>
            <person name="Miao H."/>
            <person name="Wang L."/>
            <person name="Qu L."/>
            <person name="Liu H."/>
            <person name="Sun Y."/>
            <person name="Le M."/>
            <person name="Wang Q."/>
            <person name="Wei S."/>
            <person name="Zheng Y."/>
            <person name="Lin W."/>
            <person name="Duan Y."/>
            <person name="Cao H."/>
            <person name="Xiong S."/>
            <person name="Wang X."/>
            <person name="Wei L."/>
            <person name="Li C."/>
            <person name="Ma Q."/>
            <person name="Ju M."/>
            <person name="Zhao R."/>
            <person name="Li G."/>
            <person name="Mu C."/>
            <person name="Tian Q."/>
            <person name="Mei H."/>
            <person name="Zhang T."/>
            <person name="Gao T."/>
            <person name="Zhang H."/>
        </authorList>
    </citation>
    <scope>NUCLEOTIDE SEQUENCE</scope>
    <source>
        <strain evidence="8">G02</strain>
    </source>
</reference>
<comment type="cofactor">
    <cofactor evidence="1 6">
        <name>heme</name>
        <dbReference type="ChEBI" id="CHEBI:30413"/>
    </cofactor>
</comment>
<evidence type="ECO:0000256" key="1">
    <source>
        <dbReference type="ARBA" id="ARBA00001971"/>
    </source>
</evidence>
<dbReference type="GO" id="GO:0004497">
    <property type="term" value="F:monooxygenase activity"/>
    <property type="evidence" value="ECO:0007669"/>
    <property type="project" value="InterPro"/>
</dbReference>
<dbReference type="SUPFAM" id="SSF48264">
    <property type="entry name" value="Cytochrome P450"/>
    <property type="match status" value="1"/>
</dbReference>
<keyword evidence="4" id="KW-0560">Oxidoreductase</keyword>
<keyword evidence="7" id="KW-1133">Transmembrane helix</keyword>
<dbReference type="InterPro" id="IPR001128">
    <property type="entry name" value="Cyt_P450"/>
</dbReference>
<evidence type="ECO:0000256" key="4">
    <source>
        <dbReference type="ARBA" id="ARBA00023002"/>
    </source>
</evidence>